<sequence length="213" mass="24091">MEKQYDDNLLFKLIYTLSDMAILSILWLIGCLPILTIGASTTALLYVAGKKVGGKEPKIVSDFIKSYKENFVQSLWITLVLGILWFSSLTYFMMGLSSLKDGFNLSLIIMILVAFEVIMISIYMCALLAKYELKTFTIIKNSFLFTHAYFLESIKAFGVIVSMLFCLLMVPGLVIILPGAIALIASYFVRQSILKFLERQEILKELNEEGLDF</sequence>
<accession>A0A9Q9CFG6</accession>
<proteinExistence type="predicted"/>
<feature type="transmembrane region" description="Helical" evidence="1">
    <location>
        <begin position="70"/>
        <end position="93"/>
    </location>
</feature>
<dbReference type="Proteomes" id="UP001058072">
    <property type="component" value="Chromosome"/>
</dbReference>
<evidence type="ECO:0000313" key="3">
    <source>
        <dbReference type="Proteomes" id="UP001058072"/>
    </source>
</evidence>
<protein>
    <submittedName>
        <fullName evidence="2">YesL family protein</fullName>
    </submittedName>
</protein>
<keyword evidence="1" id="KW-0812">Transmembrane</keyword>
<dbReference type="AlphaFoldDB" id="A0A9Q9CFG6"/>
<feature type="transmembrane region" description="Helical" evidence="1">
    <location>
        <begin position="20"/>
        <end position="49"/>
    </location>
</feature>
<evidence type="ECO:0000313" key="2">
    <source>
        <dbReference type="EMBL" id="UUF07984.1"/>
    </source>
</evidence>
<dbReference type="RefSeq" id="WP_212725010.1">
    <property type="nucleotide sequence ID" value="NZ_CP071250.1"/>
</dbReference>
<reference evidence="2" key="1">
    <citation type="submission" date="2021-03" db="EMBL/GenBank/DDBJ databases">
        <title>Comparative Genomics and Metabolomics in the genus Turicibacter.</title>
        <authorList>
            <person name="Maki J."/>
            <person name="Looft T."/>
        </authorList>
    </citation>
    <scope>NUCLEOTIDE SEQUENCE</scope>
    <source>
        <strain evidence="2">ISU324</strain>
    </source>
</reference>
<name>A0A9Q9CFG6_9FIRM</name>
<dbReference type="EMBL" id="CP071250">
    <property type="protein sequence ID" value="UUF07984.1"/>
    <property type="molecule type" value="Genomic_DNA"/>
</dbReference>
<organism evidence="2 3">
    <name type="scientific">Turicibacter bilis</name>
    <dbReference type="NCBI Taxonomy" id="2735723"/>
    <lineage>
        <taxon>Bacteria</taxon>
        <taxon>Bacillati</taxon>
        <taxon>Bacillota</taxon>
        <taxon>Erysipelotrichia</taxon>
        <taxon>Erysipelotrichales</taxon>
        <taxon>Turicibacteraceae</taxon>
        <taxon>Turicibacter</taxon>
    </lineage>
</organism>
<dbReference type="Pfam" id="PF04854">
    <property type="entry name" value="DUF624"/>
    <property type="match status" value="1"/>
</dbReference>
<evidence type="ECO:0000256" key="1">
    <source>
        <dbReference type="SAM" id="Phobius"/>
    </source>
</evidence>
<dbReference type="InterPro" id="IPR006938">
    <property type="entry name" value="DUF624"/>
</dbReference>
<feature type="transmembrane region" description="Helical" evidence="1">
    <location>
        <begin position="156"/>
        <end position="189"/>
    </location>
</feature>
<feature type="transmembrane region" description="Helical" evidence="1">
    <location>
        <begin position="105"/>
        <end position="126"/>
    </location>
</feature>
<dbReference type="PROSITE" id="PS51257">
    <property type="entry name" value="PROKAR_LIPOPROTEIN"/>
    <property type="match status" value="1"/>
</dbReference>
<keyword evidence="1" id="KW-0472">Membrane</keyword>
<keyword evidence="1" id="KW-1133">Transmembrane helix</keyword>
<gene>
    <name evidence="2" type="ORF">J0J70_10225</name>
</gene>